<accession>X1H7L5</accession>
<keyword evidence="1" id="KW-0812">Transmembrane</keyword>
<feature type="transmembrane region" description="Helical" evidence="1">
    <location>
        <begin position="20"/>
        <end position="41"/>
    </location>
</feature>
<evidence type="ECO:0000256" key="1">
    <source>
        <dbReference type="SAM" id="Phobius"/>
    </source>
</evidence>
<dbReference type="EMBL" id="BARU01024485">
    <property type="protein sequence ID" value="GAH49844.1"/>
    <property type="molecule type" value="Genomic_DNA"/>
</dbReference>
<reference evidence="2" key="1">
    <citation type="journal article" date="2014" name="Front. Microbiol.">
        <title>High frequency of phylogenetically diverse reductive dehalogenase-homologous genes in deep subseafloor sedimentary metagenomes.</title>
        <authorList>
            <person name="Kawai M."/>
            <person name="Futagami T."/>
            <person name="Toyoda A."/>
            <person name="Takaki Y."/>
            <person name="Nishi S."/>
            <person name="Hori S."/>
            <person name="Arai W."/>
            <person name="Tsubouchi T."/>
            <person name="Morono Y."/>
            <person name="Uchiyama I."/>
            <person name="Ito T."/>
            <person name="Fujiyama A."/>
            <person name="Inagaki F."/>
            <person name="Takami H."/>
        </authorList>
    </citation>
    <scope>NUCLEOTIDE SEQUENCE</scope>
    <source>
        <strain evidence="2">Expedition CK06-06</strain>
    </source>
</reference>
<keyword evidence="1" id="KW-0472">Membrane</keyword>
<protein>
    <submittedName>
        <fullName evidence="2">Uncharacterized protein</fullName>
    </submittedName>
</protein>
<dbReference type="AlphaFoldDB" id="X1H7L5"/>
<feature type="transmembrane region" description="Helical" evidence="1">
    <location>
        <begin position="48"/>
        <end position="70"/>
    </location>
</feature>
<evidence type="ECO:0000313" key="2">
    <source>
        <dbReference type="EMBL" id="GAH49844.1"/>
    </source>
</evidence>
<feature type="transmembrane region" description="Helical" evidence="1">
    <location>
        <begin position="82"/>
        <end position="103"/>
    </location>
</feature>
<comment type="caution">
    <text evidence="2">The sequence shown here is derived from an EMBL/GenBank/DDBJ whole genome shotgun (WGS) entry which is preliminary data.</text>
</comment>
<name>X1H7L5_9ZZZZ</name>
<sequence>RPRIRPSLINKTLIEPPELALWIDDFSIGSPAMLIGGFFLWKKKTLGYIVAPGLFIVYGILSLGLIPFLAVQSHIKNTPIEFVAIVILIVMATICLIPFSFFVRSASKMNNLRKK</sequence>
<gene>
    <name evidence="2" type="ORF">S03H2_39581</name>
</gene>
<keyword evidence="1" id="KW-1133">Transmembrane helix</keyword>
<feature type="non-terminal residue" evidence="2">
    <location>
        <position position="1"/>
    </location>
</feature>
<organism evidence="2">
    <name type="scientific">marine sediment metagenome</name>
    <dbReference type="NCBI Taxonomy" id="412755"/>
    <lineage>
        <taxon>unclassified sequences</taxon>
        <taxon>metagenomes</taxon>
        <taxon>ecological metagenomes</taxon>
    </lineage>
</organism>
<proteinExistence type="predicted"/>